<feature type="compositionally biased region" description="Basic residues" evidence="1">
    <location>
        <begin position="1"/>
        <end position="10"/>
    </location>
</feature>
<keyword evidence="3" id="KW-1185">Reference proteome</keyword>
<name>A0A0N4X7R8_HAEPC</name>
<gene>
    <name evidence="2" type="ORF">HPLM_LOCUS20402</name>
</gene>
<feature type="compositionally biased region" description="Polar residues" evidence="1">
    <location>
        <begin position="102"/>
        <end position="135"/>
    </location>
</feature>
<organism evidence="4">
    <name type="scientific">Haemonchus placei</name>
    <name type="common">Barber's pole worm</name>
    <dbReference type="NCBI Taxonomy" id="6290"/>
    <lineage>
        <taxon>Eukaryota</taxon>
        <taxon>Metazoa</taxon>
        <taxon>Ecdysozoa</taxon>
        <taxon>Nematoda</taxon>
        <taxon>Chromadorea</taxon>
        <taxon>Rhabditida</taxon>
        <taxon>Rhabditina</taxon>
        <taxon>Rhabditomorpha</taxon>
        <taxon>Strongyloidea</taxon>
        <taxon>Trichostrongylidae</taxon>
        <taxon>Haemonchus</taxon>
    </lineage>
</organism>
<evidence type="ECO:0000313" key="3">
    <source>
        <dbReference type="Proteomes" id="UP000268014"/>
    </source>
</evidence>
<dbReference type="Proteomes" id="UP000268014">
    <property type="component" value="Unassembled WGS sequence"/>
</dbReference>
<evidence type="ECO:0000313" key="4">
    <source>
        <dbReference type="WBParaSite" id="HPLM_0002041001-mRNA-1"/>
    </source>
</evidence>
<dbReference type="EMBL" id="UZAF01022180">
    <property type="protein sequence ID" value="VDO83655.1"/>
    <property type="molecule type" value="Genomic_DNA"/>
</dbReference>
<sequence>MESKNGKKFKTPMAERMYGQLYKEGKQSRLAAAFLSDGDDEDPTPQSTVGPIKVMKISSSPPSDTETDNSDESKSTVPSSQSEQSSSVAAQQIQPVQLPATAAQQIQSAQLPATSNSEYSSETWRWSDTVKTGYF</sequence>
<proteinExistence type="predicted"/>
<reference evidence="4" key="1">
    <citation type="submission" date="2017-02" db="UniProtKB">
        <authorList>
            <consortium name="WormBaseParasite"/>
        </authorList>
    </citation>
    <scope>IDENTIFICATION</scope>
</reference>
<evidence type="ECO:0000313" key="2">
    <source>
        <dbReference type="EMBL" id="VDO83655.1"/>
    </source>
</evidence>
<reference evidence="2 3" key="2">
    <citation type="submission" date="2018-11" db="EMBL/GenBank/DDBJ databases">
        <authorList>
            <consortium name="Pathogen Informatics"/>
        </authorList>
    </citation>
    <scope>NUCLEOTIDE SEQUENCE [LARGE SCALE GENOMIC DNA]</scope>
    <source>
        <strain evidence="2 3">MHpl1</strain>
    </source>
</reference>
<feature type="compositionally biased region" description="Low complexity" evidence="1">
    <location>
        <begin position="75"/>
        <end position="97"/>
    </location>
</feature>
<feature type="region of interest" description="Disordered" evidence="1">
    <location>
        <begin position="1"/>
        <end position="135"/>
    </location>
</feature>
<accession>A0A0N4X7R8</accession>
<dbReference type="AlphaFoldDB" id="A0A0N4X7R8"/>
<dbReference type="WBParaSite" id="HPLM_0002041001-mRNA-1">
    <property type="protein sequence ID" value="HPLM_0002041001-mRNA-1"/>
    <property type="gene ID" value="HPLM_0002041001"/>
</dbReference>
<protein>
    <submittedName>
        <fullName evidence="2 4">Uncharacterized protein</fullName>
    </submittedName>
</protein>
<evidence type="ECO:0000256" key="1">
    <source>
        <dbReference type="SAM" id="MobiDB-lite"/>
    </source>
</evidence>